<dbReference type="EMBL" id="JANBUL010000208">
    <property type="protein sequence ID" value="KAJ2778820.1"/>
    <property type="molecule type" value="Genomic_DNA"/>
</dbReference>
<evidence type="ECO:0000313" key="7">
    <source>
        <dbReference type="EMBL" id="KAJ2778820.1"/>
    </source>
</evidence>
<evidence type="ECO:0000256" key="5">
    <source>
        <dbReference type="SAM" id="MobiDB-lite"/>
    </source>
</evidence>
<gene>
    <name evidence="7" type="ORF">H4R18_004370</name>
</gene>
<name>A0A9W8H5V5_9FUNG</name>
<sequence length="428" mass="46829">MGPTQTADGAADNPFGPLLQTPGAASAAAAAAALGAGSLYSPPAFGALLAANALSVLCSATCIALIACLRYGHGHGRRRGWHQQPVSIRLLLYASVIDICYTLFRLFDMVVSQRDTRPDSQRNCKAAMFGVTFFALMSVFVRALFSVHLHAVIVHRANRPLSYEKMFLAASLALALLLALLPLTRFAYAWVDYDPTLGSGHCSYFSLGSIPRSLRGVAISIDDARRAVIAGVLWCWATYFAWVALTTGYCVFVIATVVCHLWKERRRTVHLELQRSRRLSVAADTSPPRPHKHPDSPAPLDGPGPMLAIIRNDDGSEVWHMAKKILRRVAQFPATIVICHSLEVAWATATLTRIVPLIHSGMERGSSDLEQLYIGMQIMLAMQGILALLSLCLEPVVKTLVVQLIEDMAWDIVTYEPSALVQYRHDTL</sequence>
<proteinExistence type="predicted"/>
<dbReference type="Gene3D" id="1.20.1070.10">
    <property type="entry name" value="Rhodopsin 7-helix transmembrane proteins"/>
    <property type="match status" value="1"/>
</dbReference>
<dbReference type="GO" id="GO:0007189">
    <property type="term" value="P:adenylate cyclase-activating G protein-coupled receptor signaling pathway"/>
    <property type="evidence" value="ECO:0007669"/>
    <property type="project" value="TreeGrafter"/>
</dbReference>
<accession>A0A9W8H5V5</accession>
<dbReference type="GO" id="GO:0005886">
    <property type="term" value="C:plasma membrane"/>
    <property type="evidence" value="ECO:0007669"/>
    <property type="project" value="TreeGrafter"/>
</dbReference>
<dbReference type="AlphaFoldDB" id="A0A9W8H5V5"/>
<comment type="caution">
    <text evidence="7">The sequence shown here is derived from an EMBL/GenBank/DDBJ whole genome shotgun (WGS) entry which is preliminary data.</text>
</comment>
<evidence type="ECO:0000313" key="8">
    <source>
        <dbReference type="Proteomes" id="UP001140217"/>
    </source>
</evidence>
<dbReference type="Proteomes" id="UP001140217">
    <property type="component" value="Unassembled WGS sequence"/>
</dbReference>
<feature type="transmembrane region" description="Helical" evidence="6">
    <location>
        <begin position="166"/>
        <end position="188"/>
    </location>
</feature>
<comment type="subcellular location">
    <subcellularLocation>
        <location evidence="1">Membrane</location>
        <topology evidence="1">Multi-pass membrane protein</topology>
    </subcellularLocation>
</comment>
<feature type="transmembrane region" description="Helical" evidence="6">
    <location>
        <begin position="127"/>
        <end position="145"/>
    </location>
</feature>
<keyword evidence="2 6" id="KW-0812">Transmembrane</keyword>
<organism evidence="7 8">
    <name type="scientific">Coemansia javaensis</name>
    <dbReference type="NCBI Taxonomy" id="2761396"/>
    <lineage>
        <taxon>Eukaryota</taxon>
        <taxon>Fungi</taxon>
        <taxon>Fungi incertae sedis</taxon>
        <taxon>Zoopagomycota</taxon>
        <taxon>Kickxellomycotina</taxon>
        <taxon>Kickxellomycetes</taxon>
        <taxon>Kickxellales</taxon>
        <taxon>Kickxellaceae</taxon>
        <taxon>Coemansia</taxon>
    </lineage>
</organism>
<dbReference type="PANTHER" id="PTHR23112">
    <property type="entry name" value="G PROTEIN-COUPLED RECEPTOR 157-RELATED"/>
    <property type="match status" value="1"/>
</dbReference>
<feature type="transmembrane region" description="Helical" evidence="6">
    <location>
        <begin position="239"/>
        <end position="262"/>
    </location>
</feature>
<evidence type="ECO:0000256" key="4">
    <source>
        <dbReference type="ARBA" id="ARBA00023136"/>
    </source>
</evidence>
<dbReference type="SUPFAM" id="SSF81321">
    <property type="entry name" value="Family A G protein-coupled receptor-like"/>
    <property type="match status" value="1"/>
</dbReference>
<reference evidence="7" key="1">
    <citation type="submission" date="2022-07" db="EMBL/GenBank/DDBJ databases">
        <title>Phylogenomic reconstructions and comparative analyses of Kickxellomycotina fungi.</title>
        <authorList>
            <person name="Reynolds N.K."/>
            <person name="Stajich J.E."/>
            <person name="Barry K."/>
            <person name="Grigoriev I.V."/>
            <person name="Crous P."/>
            <person name="Smith M.E."/>
        </authorList>
    </citation>
    <scope>NUCLEOTIDE SEQUENCE</scope>
    <source>
        <strain evidence="7">NBRC 105414</strain>
    </source>
</reference>
<evidence type="ECO:0000256" key="2">
    <source>
        <dbReference type="ARBA" id="ARBA00022692"/>
    </source>
</evidence>
<dbReference type="PANTHER" id="PTHR23112:SF0">
    <property type="entry name" value="TRANSMEMBRANE PROTEIN 116"/>
    <property type="match status" value="1"/>
</dbReference>
<evidence type="ECO:0000256" key="6">
    <source>
        <dbReference type="SAM" id="Phobius"/>
    </source>
</evidence>
<feature type="transmembrane region" description="Helical" evidence="6">
    <location>
        <begin position="90"/>
        <end position="107"/>
    </location>
</feature>
<feature type="transmembrane region" description="Helical" evidence="6">
    <location>
        <begin position="329"/>
        <end position="352"/>
    </location>
</feature>
<feature type="region of interest" description="Disordered" evidence="5">
    <location>
        <begin position="280"/>
        <end position="304"/>
    </location>
</feature>
<evidence type="ECO:0000256" key="1">
    <source>
        <dbReference type="ARBA" id="ARBA00004141"/>
    </source>
</evidence>
<evidence type="ECO:0000256" key="3">
    <source>
        <dbReference type="ARBA" id="ARBA00022989"/>
    </source>
</evidence>
<keyword evidence="8" id="KW-1185">Reference proteome</keyword>
<keyword evidence="3 6" id="KW-1133">Transmembrane helix</keyword>
<keyword evidence="4 6" id="KW-0472">Membrane</keyword>
<protein>
    <submittedName>
        <fullName evidence="7">Uncharacterized protein</fullName>
    </submittedName>
</protein>
<feature type="transmembrane region" description="Helical" evidence="6">
    <location>
        <begin position="44"/>
        <end position="69"/>
    </location>
</feature>
<feature type="transmembrane region" description="Helical" evidence="6">
    <location>
        <begin position="372"/>
        <end position="393"/>
    </location>
</feature>
<dbReference type="GO" id="GO:0004930">
    <property type="term" value="F:G protein-coupled receptor activity"/>
    <property type="evidence" value="ECO:0007669"/>
    <property type="project" value="TreeGrafter"/>
</dbReference>
<dbReference type="OrthoDB" id="5552049at2759"/>